<dbReference type="OrthoDB" id="3538998at2759"/>
<feature type="chain" id="PRO_5026087858" description="Extracellular membrane protein CFEM domain-containing protein" evidence="1">
    <location>
        <begin position="16"/>
        <end position="334"/>
    </location>
</feature>
<keyword evidence="1" id="KW-0732">Signal</keyword>
<dbReference type="EMBL" id="CP051139">
    <property type="protein sequence ID" value="QIW94606.1"/>
    <property type="molecule type" value="Genomic_DNA"/>
</dbReference>
<proteinExistence type="predicted"/>
<evidence type="ECO:0008006" key="4">
    <source>
        <dbReference type="Google" id="ProtNLM"/>
    </source>
</evidence>
<organism evidence="2 3">
    <name type="scientific">Peltaster fructicola</name>
    <dbReference type="NCBI Taxonomy" id="286661"/>
    <lineage>
        <taxon>Eukaryota</taxon>
        <taxon>Fungi</taxon>
        <taxon>Dikarya</taxon>
        <taxon>Ascomycota</taxon>
        <taxon>Pezizomycotina</taxon>
        <taxon>Dothideomycetes</taxon>
        <taxon>Dothideomycetes incertae sedis</taxon>
        <taxon>Peltaster</taxon>
    </lineage>
</organism>
<feature type="signal peptide" evidence="1">
    <location>
        <begin position="1"/>
        <end position="15"/>
    </location>
</feature>
<evidence type="ECO:0000313" key="3">
    <source>
        <dbReference type="Proteomes" id="UP000503462"/>
    </source>
</evidence>
<sequence>MFIVLFCTTVAVVTAQVLNIENAQFDINGCASVSGMNACYNKARIDLLSVAPACNGTNIGGTSCSGSFVASYYKEILECMTEACWNRAYNCDYQTMLTTFIESNYAGTNRGTPPFYVLTSDYGGVPGSCVCDLPFIQQLLLQDPSLKCGLDSSGDSCECCLIASRLWAIQTLCPSNSLAVLGLTSGTSYFASEIQKCSVFQQSNWNDTLQQQCPSYGIAAGVGFLNPMALPAGFPGTSSLSDTPGSVTAPSQYASSLASTFVHTWSTGAVSTYTFSSLNNAEISTTTGATTTTTTTNGQATTLSGSVATAVPSKTGAAERLAVPIGLLLGAMVL</sequence>
<evidence type="ECO:0000313" key="2">
    <source>
        <dbReference type="EMBL" id="QIW94606.1"/>
    </source>
</evidence>
<protein>
    <recommendedName>
        <fullName evidence="4">Extracellular membrane protein CFEM domain-containing protein</fullName>
    </recommendedName>
</protein>
<reference evidence="2 3" key="1">
    <citation type="journal article" date="2016" name="Sci. Rep.">
        <title>Peltaster fructicola genome reveals evolution from an invasive phytopathogen to an ectophytic parasite.</title>
        <authorList>
            <person name="Xu C."/>
            <person name="Chen H."/>
            <person name="Gleason M.L."/>
            <person name="Xu J.R."/>
            <person name="Liu H."/>
            <person name="Zhang R."/>
            <person name="Sun G."/>
        </authorList>
    </citation>
    <scope>NUCLEOTIDE SEQUENCE [LARGE SCALE GENOMIC DNA]</scope>
    <source>
        <strain evidence="2 3">LNHT1506</strain>
    </source>
</reference>
<accession>A0A6H0XIQ4</accession>
<name>A0A6H0XIQ4_9PEZI</name>
<keyword evidence="3" id="KW-1185">Reference proteome</keyword>
<dbReference type="AlphaFoldDB" id="A0A6H0XIQ4"/>
<evidence type="ECO:0000256" key="1">
    <source>
        <dbReference type="SAM" id="SignalP"/>
    </source>
</evidence>
<gene>
    <name evidence="2" type="ORF">AMS68_000124</name>
</gene>
<dbReference type="Proteomes" id="UP000503462">
    <property type="component" value="Chromosome 1"/>
</dbReference>